<feature type="transmembrane region" description="Helical" evidence="9">
    <location>
        <begin position="112"/>
        <end position="131"/>
    </location>
</feature>
<keyword evidence="8" id="KW-0175">Coiled coil</keyword>
<dbReference type="InterPro" id="IPR007016">
    <property type="entry name" value="O-antigen_ligase-rel_domated"/>
</dbReference>
<dbReference type="EMBL" id="MGEF01000023">
    <property type="protein sequence ID" value="OGL78855.1"/>
    <property type="molecule type" value="Genomic_DNA"/>
</dbReference>
<dbReference type="Pfam" id="PF13181">
    <property type="entry name" value="TPR_8"/>
    <property type="match status" value="1"/>
</dbReference>
<evidence type="ECO:0000256" key="3">
    <source>
        <dbReference type="ARBA" id="ARBA00022737"/>
    </source>
</evidence>
<dbReference type="GO" id="GO:0016020">
    <property type="term" value="C:membrane"/>
    <property type="evidence" value="ECO:0007669"/>
    <property type="project" value="UniProtKB-SubCell"/>
</dbReference>
<dbReference type="PANTHER" id="PTHR37422">
    <property type="entry name" value="TEICHURONIC ACID BIOSYNTHESIS PROTEIN TUAE"/>
    <property type="match status" value="1"/>
</dbReference>
<feature type="transmembrane region" description="Helical" evidence="9">
    <location>
        <begin position="78"/>
        <end position="96"/>
    </location>
</feature>
<dbReference type="SUPFAM" id="SSF48452">
    <property type="entry name" value="TPR-like"/>
    <property type="match status" value="1"/>
</dbReference>
<evidence type="ECO:0000256" key="5">
    <source>
        <dbReference type="ARBA" id="ARBA00022989"/>
    </source>
</evidence>
<evidence type="ECO:0000259" key="10">
    <source>
        <dbReference type="Pfam" id="PF04932"/>
    </source>
</evidence>
<evidence type="ECO:0000256" key="6">
    <source>
        <dbReference type="ARBA" id="ARBA00023136"/>
    </source>
</evidence>
<dbReference type="AlphaFoldDB" id="A0A1F7UKT5"/>
<feature type="transmembrane region" description="Helical" evidence="9">
    <location>
        <begin position="12"/>
        <end position="42"/>
    </location>
</feature>
<dbReference type="InterPro" id="IPR011990">
    <property type="entry name" value="TPR-like_helical_dom_sf"/>
</dbReference>
<comment type="subcellular location">
    <subcellularLocation>
        <location evidence="1">Membrane</location>
        <topology evidence="1">Multi-pass membrane protein</topology>
    </subcellularLocation>
</comment>
<evidence type="ECO:0000256" key="4">
    <source>
        <dbReference type="ARBA" id="ARBA00022803"/>
    </source>
</evidence>
<feature type="transmembrane region" description="Helical" evidence="9">
    <location>
        <begin position="179"/>
        <end position="197"/>
    </location>
</feature>
<feature type="repeat" description="TPR" evidence="7">
    <location>
        <begin position="706"/>
        <end position="739"/>
    </location>
</feature>
<dbReference type="PANTHER" id="PTHR37422:SF13">
    <property type="entry name" value="LIPOPOLYSACCHARIDE BIOSYNTHESIS PROTEIN PA4999-RELATED"/>
    <property type="match status" value="1"/>
</dbReference>
<feature type="transmembrane region" description="Helical" evidence="9">
    <location>
        <begin position="455"/>
        <end position="472"/>
    </location>
</feature>
<feature type="transmembrane region" description="Helical" evidence="9">
    <location>
        <begin position="257"/>
        <end position="275"/>
    </location>
</feature>
<name>A0A1F7UKT5_9BACT</name>
<dbReference type="InterPro" id="IPR013105">
    <property type="entry name" value="TPR_2"/>
</dbReference>
<accession>A0A1F7UKT5</accession>
<keyword evidence="5 9" id="KW-1133">Transmembrane helix</keyword>
<reference evidence="11 12" key="1">
    <citation type="journal article" date="2016" name="Nat. Commun.">
        <title>Thousands of microbial genomes shed light on interconnected biogeochemical processes in an aquifer system.</title>
        <authorList>
            <person name="Anantharaman K."/>
            <person name="Brown C.T."/>
            <person name="Hug L.A."/>
            <person name="Sharon I."/>
            <person name="Castelle C.J."/>
            <person name="Probst A.J."/>
            <person name="Thomas B.C."/>
            <person name="Singh A."/>
            <person name="Wilkins M.J."/>
            <person name="Karaoz U."/>
            <person name="Brodie E.L."/>
            <person name="Williams K.H."/>
            <person name="Hubbard S.S."/>
            <person name="Banfield J.F."/>
        </authorList>
    </citation>
    <scope>NUCLEOTIDE SEQUENCE [LARGE SCALE GENOMIC DNA]</scope>
</reference>
<evidence type="ECO:0000313" key="11">
    <source>
        <dbReference type="EMBL" id="OGL78855.1"/>
    </source>
</evidence>
<keyword evidence="3" id="KW-0677">Repeat</keyword>
<feature type="transmembrane region" description="Helical" evidence="9">
    <location>
        <begin position="416"/>
        <end position="434"/>
    </location>
</feature>
<evidence type="ECO:0000313" key="12">
    <source>
        <dbReference type="Proteomes" id="UP000176604"/>
    </source>
</evidence>
<protein>
    <recommendedName>
        <fullName evidence="10">O-antigen ligase-related domain-containing protein</fullName>
    </recommendedName>
</protein>
<comment type="caution">
    <text evidence="11">The sequence shown here is derived from an EMBL/GenBank/DDBJ whole genome shotgun (WGS) entry which is preliminary data.</text>
</comment>
<feature type="transmembrane region" description="Helical" evidence="9">
    <location>
        <begin position="138"/>
        <end position="159"/>
    </location>
</feature>
<dbReference type="InterPro" id="IPR051533">
    <property type="entry name" value="WaaL-like"/>
</dbReference>
<evidence type="ECO:0000256" key="8">
    <source>
        <dbReference type="SAM" id="Coils"/>
    </source>
</evidence>
<feature type="coiled-coil region" evidence="8">
    <location>
        <begin position="729"/>
        <end position="756"/>
    </location>
</feature>
<evidence type="ECO:0000256" key="1">
    <source>
        <dbReference type="ARBA" id="ARBA00004141"/>
    </source>
</evidence>
<keyword evidence="2 9" id="KW-0812">Transmembrane</keyword>
<proteinExistence type="predicted"/>
<feature type="transmembrane region" description="Helical" evidence="9">
    <location>
        <begin position="227"/>
        <end position="245"/>
    </location>
</feature>
<dbReference type="SMART" id="SM00028">
    <property type="entry name" value="TPR"/>
    <property type="match status" value="2"/>
</dbReference>
<feature type="repeat" description="TPR" evidence="7">
    <location>
        <begin position="597"/>
        <end position="630"/>
    </location>
</feature>
<sequence length="764" mass="85187">MKLYPSSSERAVLHPLAWGVMVPLALALLTPLLVNSAFIFPFISTKTFAFRILVEIALAGYAILSVKAPAYRPRFTPIMKAMGAYLLVVIIASLFGENPYKSFWGNIERGEGILTLAHVFVYAFLCAHVVRTRRTWEWFFAGSLLVAVAVSLYALGQYFGVAWVLHSGDKRLSGTIGNAAFLAGYLLIHTFIALWFALTPRARWQRALSGAVWIFLLFITFNTGTRGALLAALIVYVGLAAWYARQATGSAGRWLKTAALAVGALLVVSAVVVWLQRDTGWVRGNATLTRLVTISFDDITTQSRLLTWESSMKGWKDRPLLGYGYENYNVAFNKYFNPLIYRDAGSQIWFDRAHNVVFDVLVTSGILGMIAYMGLYGLVVAAAWRAARRDDPFARVSGGVMLGLIVAHVLQNFFVFDILATYIPSMLVFGFLDAHTRNFDISIFRNVEMKRGSGIVLAVLPVLALALFFFNINPARVNSAGLEAMRLRFAERYGDAYHAFLALEARGTYQLPEIRTKFAELGLEARGKRGVTDEQAEEIIQDAIDRMLANIEKNPKDAQYYLYLMNLYFVGGRFDVTRYALIEKAGAEALRLSPTRPQIYYLLGQGASARGENAKAIEYFEKAAALNPAVADSQWNLAVAYRLAGKKAEEREAYERLDGMGVSIDAREDLDDATLLRLTQRFISTQEYARLATVFEELVERNSGNAEYWGNLAAAYKSAGEYVLARQAAEKVQELNPRAQTEIEQFLKELESDEAQSAERGNDQ</sequence>
<dbReference type="Proteomes" id="UP000176604">
    <property type="component" value="Unassembled WGS sequence"/>
</dbReference>
<feature type="transmembrane region" description="Helical" evidence="9">
    <location>
        <begin position="48"/>
        <end position="66"/>
    </location>
</feature>
<dbReference type="PROSITE" id="PS50005">
    <property type="entry name" value="TPR"/>
    <property type="match status" value="2"/>
</dbReference>
<gene>
    <name evidence="11" type="ORF">A3J43_01710</name>
</gene>
<keyword evidence="4 7" id="KW-0802">TPR repeat</keyword>
<dbReference type="Gene3D" id="1.25.40.10">
    <property type="entry name" value="Tetratricopeptide repeat domain"/>
    <property type="match status" value="2"/>
</dbReference>
<evidence type="ECO:0000256" key="9">
    <source>
        <dbReference type="SAM" id="Phobius"/>
    </source>
</evidence>
<feature type="transmembrane region" description="Helical" evidence="9">
    <location>
        <begin position="360"/>
        <end position="381"/>
    </location>
</feature>
<organism evidence="11 12">
    <name type="scientific">Candidatus Uhrbacteria bacterium RIFCSPHIGHO2_12_FULL_54_23</name>
    <dbReference type="NCBI Taxonomy" id="1802397"/>
    <lineage>
        <taxon>Bacteria</taxon>
        <taxon>Candidatus Uhriibacteriota</taxon>
    </lineage>
</organism>
<feature type="domain" description="O-antigen ligase-related" evidence="10">
    <location>
        <begin position="214"/>
        <end position="373"/>
    </location>
</feature>
<evidence type="ECO:0000256" key="7">
    <source>
        <dbReference type="PROSITE-ProRule" id="PRU00339"/>
    </source>
</evidence>
<evidence type="ECO:0000256" key="2">
    <source>
        <dbReference type="ARBA" id="ARBA00022692"/>
    </source>
</evidence>
<dbReference type="Pfam" id="PF07719">
    <property type="entry name" value="TPR_2"/>
    <property type="match status" value="1"/>
</dbReference>
<dbReference type="InterPro" id="IPR019734">
    <property type="entry name" value="TPR_rpt"/>
</dbReference>
<dbReference type="STRING" id="1802397.A3J43_01710"/>
<dbReference type="Pfam" id="PF04932">
    <property type="entry name" value="Wzy_C"/>
    <property type="match status" value="1"/>
</dbReference>
<keyword evidence="6 9" id="KW-0472">Membrane</keyword>